<dbReference type="PANTHER" id="PTHR18939:SF4">
    <property type="entry name" value="RIBOSOME-BINDING PROTEIN 1"/>
    <property type="match status" value="1"/>
</dbReference>
<keyword evidence="13 19" id="KW-0472">Membrane</keyword>
<dbReference type="PANTHER" id="PTHR18939">
    <property type="entry name" value="RIBOSOME BINDING PROTEIN-1"/>
    <property type="match status" value="1"/>
</dbReference>
<evidence type="ECO:0000256" key="12">
    <source>
        <dbReference type="ARBA" id="ARBA00023010"/>
    </source>
</evidence>
<dbReference type="GO" id="GO:0015031">
    <property type="term" value="P:protein transport"/>
    <property type="evidence" value="ECO:0007669"/>
    <property type="project" value="UniProtKB-KW"/>
</dbReference>
<gene>
    <name evidence="22" type="primary">Rrbp1</name>
</gene>
<dbReference type="Proteomes" id="UP000694906">
    <property type="component" value="Unplaced"/>
</dbReference>
<keyword evidence="10 19" id="KW-1133">Transmembrane helix</keyword>
<proteinExistence type="predicted"/>
<evidence type="ECO:0000256" key="13">
    <source>
        <dbReference type="ARBA" id="ARBA00023136"/>
    </source>
</evidence>
<keyword evidence="3" id="KW-1017">Isopeptide bond</keyword>
<evidence type="ECO:0000256" key="5">
    <source>
        <dbReference type="ARBA" id="ARBA00022692"/>
    </source>
</evidence>
<dbReference type="GeneID" id="101712445"/>
<keyword evidence="11" id="KW-0007">Acetylation</keyword>
<evidence type="ECO:0000256" key="18">
    <source>
        <dbReference type="SAM" id="MobiDB-lite"/>
    </source>
</evidence>
<evidence type="ECO:0000256" key="6">
    <source>
        <dbReference type="ARBA" id="ARBA00022737"/>
    </source>
</evidence>
<evidence type="ECO:0000256" key="4">
    <source>
        <dbReference type="ARBA" id="ARBA00022553"/>
    </source>
</evidence>
<feature type="region of interest" description="Disordered" evidence="18">
    <location>
        <begin position="742"/>
        <end position="767"/>
    </location>
</feature>
<evidence type="ECO:0000313" key="22">
    <source>
        <dbReference type="RefSeq" id="XP_012926202.1"/>
    </source>
</evidence>
<comment type="function">
    <text evidence="14">Acts as a ribosome receptor and mediates interaction between the ribosome and the endoplasmic reticulum membrane.</text>
</comment>
<comment type="subcellular location">
    <subcellularLocation>
        <location evidence="1">Endoplasmic reticulum membrane</location>
        <topology evidence="1">Single-pass type III membrane protein</topology>
    </subcellularLocation>
</comment>
<dbReference type="AlphaFoldDB" id="A0AAX6QTZ4"/>
<feature type="compositionally biased region" description="Polar residues" evidence="18">
    <location>
        <begin position="285"/>
        <end position="309"/>
    </location>
</feature>
<dbReference type="GO" id="GO:0005789">
    <property type="term" value="C:endoplasmic reticulum membrane"/>
    <property type="evidence" value="ECO:0007669"/>
    <property type="project" value="UniProtKB-SubCell"/>
</dbReference>
<sequence>MDIYDTQTLGVMVFGGFMVVSAIGIFLVSTFSMKETSYEEALANQRKEMAKIYYQKVEKKKKEKTVEKKGKTKKKDEKPNGKIPDHDLGPNVTVLLKEPTRTPALAVAPTPIQAPLVFTPVAAVPAMPQEKLGSSPKDKKKKEKKVAKVEPAVSSVVNSIQVLASKSAILEAAPKEVPMVAVPPVGAKTSAPAINTAQGKKVEGAQNQGRKGEGNQNQAKKGEGNQNQAKKGEGNQNQSKKVEGAQNQGKKGEGSQNQGKKVEGAQNQGKKGEGNQNQGKKVEGAQNQAKKGEGNQNQAKKGEGNQSQTKKGEGNQNQGKKVEGAQNQGKKGEGNQSQTKKGEGNQNQGKKAEGTPNQGKKTEGTSNQNKKGEGAQNQGKKGEGAPSQGKKTDSIANQSTKAEGGTNQGKKVDGAPNQGKKAEGTPNQGRKADAAASQGKKPELAPVHSKSASADVVQSQEAPKLEAPAKKKSGSKKKSEPGPPDANSPLYLPYKTLVSMVGTMAFNEGEAQRLIEILSEKAGVIQDTWHKATQKGDPVVILKRQLEEKEKLLATEQEDAAVAKSKLRELNKEMAAEKAKAAAGEAKVKKQLVAREQEIAAVQARMQASYREHVKEVQQLQGKIRTLQEQLENGPNTQLARLQQENSILRDALNQATSQVESKQNAELAKLRQELGKASKELMEKAEASRQEEQQRKALEAKAAAFEKQVLQLQVSYRESEEALQKRLDELSRELCRTQSSHASLRADAEKAQEQQQRVAELHSKLQSSEAEVKSKCEELRGLHGQLQEARAENTQLAERMHSIEALLEAGQTRDTQASQAEAEQQQTRLKELESQVSCLEKEAIELREAVEQQKGKNNDLREKNWKAMEALALAERTCAEKLQTLTQAKEDSEKQLHLTEAQTREALLALLPELSALAHQSYAEWLQELRVRGPELLKIPSEPPQDVTSKLREAEEAQSTLQAECDQYRAILAETEGMLKDLQKSVEEEEQVWKAKVGTKEEELQKSQVTVKHLEDTIEKLKGELESSDQVRKHTLHLEAELEKHMAAASAECQSYAKEVAGVRPSAPVALAQQLRQLLLDSQSQLDATKSEAQKQSQELALVRRQLSEMKSHVADGDVAGSPGVPSAKQDPVKLQAQLERMELALEEEQVQRQKLTAEFQEARSTVCQLQEELEMLRATGPPASLGTEEVAQLKERLEKEKKLTSDLGRAASKLQELLKTTQEQLAEEKDKVKQLQEQLEKVEDGSGPKEGTSV</sequence>
<evidence type="ECO:0000256" key="15">
    <source>
        <dbReference type="ARBA" id="ARBA00069514"/>
    </source>
</evidence>
<evidence type="ECO:0000256" key="16">
    <source>
        <dbReference type="ARBA" id="ARBA00076247"/>
    </source>
</evidence>
<evidence type="ECO:0000256" key="2">
    <source>
        <dbReference type="ARBA" id="ARBA00022448"/>
    </source>
</evidence>
<keyword evidence="2" id="KW-0813">Transport</keyword>
<accession>A0AAX6QTZ4</accession>
<keyword evidence="7" id="KW-0256">Endoplasmic reticulum</keyword>
<keyword evidence="5 19" id="KW-0812">Transmembrane</keyword>
<evidence type="ECO:0000256" key="9">
    <source>
        <dbReference type="ARBA" id="ARBA00022927"/>
    </source>
</evidence>
<feature type="compositionally biased region" description="Basic and acidic residues" evidence="18">
    <location>
        <begin position="64"/>
        <end position="88"/>
    </location>
</feature>
<feature type="compositionally biased region" description="Low complexity" evidence="18">
    <location>
        <begin position="266"/>
        <end position="279"/>
    </location>
</feature>
<feature type="region of interest" description="Disordered" evidence="18">
    <location>
        <begin position="186"/>
        <end position="491"/>
    </location>
</feature>
<evidence type="ECO:0000256" key="1">
    <source>
        <dbReference type="ARBA" id="ARBA00004643"/>
    </source>
</evidence>
<evidence type="ECO:0000313" key="21">
    <source>
        <dbReference type="Proteomes" id="UP000694906"/>
    </source>
</evidence>
<keyword evidence="21" id="KW-1185">Reference proteome</keyword>
<keyword evidence="6" id="KW-0677">Repeat</keyword>
<dbReference type="CTD" id="6238"/>
<keyword evidence="8" id="KW-0832">Ubl conjugation</keyword>
<feature type="compositionally biased region" description="Polar residues" evidence="18">
    <location>
        <begin position="355"/>
        <end position="379"/>
    </location>
</feature>
<evidence type="ECO:0000256" key="3">
    <source>
        <dbReference type="ARBA" id="ARBA00022499"/>
    </source>
</evidence>
<feature type="compositionally biased region" description="Basic and acidic residues" evidence="18">
    <location>
        <begin position="1231"/>
        <end position="1249"/>
    </location>
</feature>
<keyword evidence="12" id="KW-0811">Translocation</keyword>
<dbReference type="KEGG" id="hgl:101712445"/>
<feature type="region of interest" description="Disordered" evidence="18">
    <location>
        <begin position="129"/>
        <end position="151"/>
    </location>
</feature>
<dbReference type="FunFam" id="1.10.287.1490:FF:000010">
    <property type="entry name" value="Ribosome binding protein 1"/>
    <property type="match status" value="1"/>
</dbReference>
<feature type="compositionally biased region" description="Polar residues" evidence="18">
    <location>
        <begin position="450"/>
        <end position="460"/>
    </location>
</feature>
<feature type="transmembrane region" description="Helical" evidence="19">
    <location>
        <begin position="9"/>
        <end position="28"/>
    </location>
</feature>
<feature type="region of interest" description="Disordered" evidence="18">
    <location>
        <begin position="59"/>
        <end position="91"/>
    </location>
</feature>
<keyword evidence="17" id="KW-0175">Coiled coil</keyword>
<feature type="domain" description="Ribosome receptor lysine/proline rich" evidence="20">
    <location>
        <begin position="33"/>
        <end position="167"/>
    </location>
</feature>
<evidence type="ECO:0000256" key="11">
    <source>
        <dbReference type="ARBA" id="ARBA00022990"/>
    </source>
</evidence>
<reference evidence="22" key="1">
    <citation type="submission" date="2025-08" db="UniProtKB">
        <authorList>
            <consortium name="RefSeq"/>
        </authorList>
    </citation>
    <scope>IDENTIFICATION</scope>
</reference>
<keyword evidence="4" id="KW-0597">Phosphoprotein</keyword>
<evidence type="ECO:0000256" key="7">
    <source>
        <dbReference type="ARBA" id="ARBA00022824"/>
    </source>
</evidence>
<evidence type="ECO:0000256" key="17">
    <source>
        <dbReference type="SAM" id="Coils"/>
    </source>
</evidence>
<evidence type="ECO:0000259" key="20">
    <source>
        <dbReference type="Pfam" id="PF05104"/>
    </source>
</evidence>
<dbReference type="InterPro" id="IPR007794">
    <property type="entry name" value="Rib_rcpt_KP"/>
</dbReference>
<evidence type="ECO:0000256" key="19">
    <source>
        <dbReference type="SAM" id="Phobius"/>
    </source>
</evidence>
<organism evidence="21 22">
    <name type="scientific">Heterocephalus glaber</name>
    <name type="common">Naked mole rat</name>
    <dbReference type="NCBI Taxonomy" id="10181"/>
    <lineage>
        <taxon>Eukaryota</taxon>
        <taxon>Metazoa</taxon>
        <taxon>Chordata</taxon>
        <taxon>Craniata</taxon>
        <taxon>Vertebrata</taxon>
        <taxon>Euteleostomi</taxon>
        <taxon>Mammalia</taxon>
        <taxon>Eutheria</taxon>
        <taxon>Euarchontoglires</taxon>
        <taxon>Glires</taxon>
        <taxon>Rodentia</taxon>
        <taxon>Hystricomorpha</taxon>
        <taxon>Bathyergidae</taxon>
        <taxon>Heterocephalus</taxon>
    </lineage>
</organism>
<feature type="coiled-coil region" evidence="17">
    <location>
        <begin position="952"/>
        <end position="1107"/>
    </location>
</feature>
<evidence type="ECO:0000256" key="8">
    <source>
        <dbReference type="ARBA" id="ARBA00022843"/>
    </source>
</evidence>
<evidence type="ECO:0000256" key="14">
    <source>
        <dbReference type="ARBA" id="ARBA00053537"/>
    </source>
</evidence>
<dbReference type="InterPro" id="IPR040248">
    <property type="entry name" value="RRBP1"/>
</dbReference>
<protein>
    <recommendedName>
        <fullName evidence="15">Ribosome-binding protein 1</fullName>
    </recommendedName>
    <alternativeName>
        <fullName evidence="16">Ribosome receptor protein</fullName>
    </alternativeName>
</protein>
<name>A0AAX6QTZ4_HETGA</name>
<feature type="coiled-coil region" evidence="17">
    <location>
        <begin position="1140"/>
        <end position="1167"/>
    </location>
</feature>
<feature type="compositionally biased region" description="Polar residues" evidence="18">
    <location>
        <begin position="205"/>
        <end position="259"/>
    </location>
</feature>
<evidence type="ECO:0000256" key="10">
    <source>
        <dbReference type="ARBA" id="ARBA00022989"/>
    </source>
</evidence>
<keyword evidence="9" id="KW-0653">Protein transport</keyword>
<feature type="compositionally biased region" description="Polar residues" evidence="18">
    <location>
        <begin position="325"/>
        <end position="339"/>
    </location>
</feature>
<dbReference type="Pfam" id="PF05104">
    <property type="entry name" value="Rib_recp_KP_reg"/>
    <property type="match status" value="1"/>
</dbReference>
<dbReference type="RefSeq" id="XP_012926202.1">
    <property type="nucleotide sequence ID" value="XM_013070748.2"/>
</dbReference>
<feature type="region of interest" description="Disordered" evidence="18">
    <location>
        <begin position="1231"/>
        <end position="1256"/>
    </location>
</feature>